<dbReference type="eggNOG" id="COG3716">
    <property type="taxonomic scope" value="Bacteria"/>
</dbReference>
<feature type="transmembrane region" description="Helical" evidence="1">
    <location>
        <begin position="186"/>
        <end position="206"/>
    </location>
</feature>
<dbReference type="PANTHER" id="PTHR32502">
    <property type="entry name" value="N-ACETYLGALACTOSAMINE PERMEASE II COMPONENT-RELATED"/>
    <property type="match status" value="1"/>
</dbReference>
<dbReference type="HOGENOM" id="CLU_060742_0_1_9"/>
<protein>
    <submittedName>
        <fullName evidence="2">PTS system mannose/fructose/sorbose family IID component</fullName>
    </submittedName>
</protein>
<keyword evidence="1" id="KW-0472">Membrane</keyword>
<dbReference type="GeneID" id="93864554"/>
<dbReference type="EMBL" id="CP002171">
    <property type="protein sequence ID" value="ADL69230.1"/>
    <property type="molecule type" value="Genomic_DNA"/>
</dbReference>
<dbReference type="GO" id="GO:0005886">
    <property type="term" value="C:plasma membrane"/>
    <property type="evidence" value="ECO:0007669"/>
    <property type="project" value="TreeGrafter"/>
</dbReference>
<sequence length="278" mass="30758">MDNKPNQIKLRKRDLIFHWLLGYSNETCYNYERLQALGTTAAMYPIIKRLYKSKEDISKALKRYLVFFNTEPSFIGTIIHGICASMEEQRANGANITDEDTNALRTGLMGPMAGIGDTVSQGLVYPILAGIACSLALQGNVMGPIFFEIAYKVIMLTMGYNMYMLGYRRGKSVILEILKSGTLSKLTDAFSIIGLMVVGAMTSQRVNVVVPLSFKVGQVSLNIQKILDSLLPGLVPLAITLIVWQLIRKKVKPIYVILLLFVLGIVASYLNILGVPKA</sequence>
<feature type="transmembrane region" description="Helical" evidence="1">
    <location>
        <begin position="226"/>
        <end position="247"/>
    </location>
</feature>
<keyword evidence="1" id="KW-0812">Transmembrane</keyword>
<dbReference type="RefSeq" id="WP_013298196.1">
    <property type="nucleotide sequence ID" value="NC_014410.1"/>
</dbReference>
<dbReference type="Proteomes" id="UP000001626">
    <property type="component" value="Chromosome"/>
</dbReference>
<dbReference type="PROSITE" id="PS51108">
    <property type="entry name" value="PTS_EIID"/>
    <property type="match status" value="1"/>
</dbReference>
<name>D9TQJ6_THETC</name>
<reference evidence="2 3" key="1">
    <citation type="submission" date="2010-08" db="EMBL/GenBank/DDBJ databases">
        <title>Complete sequence of Thermoanaerobacterium thermosaccharolyticum DSM 571.</title>
        <authorList>
            <consortium name="US DOE Joint Genome Institute"/>
            <person name="Lucas S."/>
            <person name="Copeland A."/>
            <person name="Lapidus A."/>
            <person name="Cheng J.-F."/>
            <person name="Bruce D."/>
            <person name="Goodwin L."/>
            <person name="Pitluck S."/>
            <person name="Teshima H."/>
            <person name="Detter J.C."/>
            <person name="Han C."/>
            <person name="Tapia R."/>
            <person name="Land M."/>
            <person name="Hauser L."/>
            <person name="Chang Y.-J."/>
            <person name="Jeffries C."/>
            <person name="Kyrpides N."/>
            <person name="Ivanova N."/>
            <person name="Mikhailova N."/>
            <person name="Hemme C.L."/>
            <person name="Woyke T."/>
        </authorList>
    </citation>
    <scope>NUCLEOTIDE SEQUENCE [LARGE SCALE GENOMIC DNA]</scope>
    <source>
        <strain evidence="3">ATCC 7956 / DSM 571 / NCIMB 9385 / NCA 3814 / NCTC 13789 / WDCM 00135 / 2032</strain>
    </source>
</reference>
<evidence type="ECO:0000313" key="2">
    <source>
        <dbReference type="EMBL" id="ADL69230.1"/>
    </source>
</evidence>
<feature type="transmembrane region" description="Helical" evidence="1">
    <location>
        <begin position="122"/>
        <end position="139"/>
    </location>
</feature>
<proteinExistence type="predicted"/>
<dbReference type="OrthoDB" id="9815089at2"/>
<dbReference type="GO" id="GO:0009401">
    <property type="term" value="P:phosphoenolpyruvate-dependent sugar phosphotransferase system"/>
    <property type="evidence" value="ECO:0007669"/>
    <property type="project" value="InterPro"/>
</dbReference>
<gene>
    <name evidence="2" type="ordered locus">Tthe_1733</name>
</gene>
<organism evidence="2 3">
    <name type="scientific">Thermoanaerobacterium thermosaccharolyticum (strain ATCC 7956 / DSM 571 / NCIMB 9385 / NCA 3814 / NCTC 13789 / WDCM 00135 / 2032)</name>
    <name type="common">Clostridium thermosaccharolyticum</name>
    <dbReference type="NCBI Taxonomy" id="580327"/>
    <lineage>
        <taxon>Bacteria</taxon>
        <taxon>Bacillati</taxon>
        <taxon>Bacillota</taxon>
        <taxon>Clostridia</taxon>
        <taxon>Thermoanaerobacterales</taxon>
        <taxon>Thermoanaerobacteraceae</taxon>
        <taxon>Thermoanaerobacterium</taxon>
    </lineage>
</organism>
<dbReference type="AlphaFoldDB" id="D9TQJ6"/>
<feature type="transmembrane region" description="Helical" evidence="1">
    <location>
        <begin position="254"/>
        <end position="272"/>
    </location>
</feature>
<accession>D9TQJ6</accession>
<evidence type="ECO:0000313" key="3">
    <source>
        <dbReference type="Proteomes" id="UP000001626"/>
    </source>
</evidence>
<feature type="transmembrane region" description="Helical" evidence="1">
    <location>
        <begin position="145"/>
        <end position="165"/>
    </location>
</feature>
<evidence type="ECO:0000256" key="1">
    <source>
        <dbReference type="SAM" id="Phobius"/>
    </source>
</evidence>
<dbReference type="STRING" id="580327.Tthe_1733"/>
<dbReference type="InterPro" id="IPR004704">
    <property type="entry name" value="PTS_IID_man"/>
</dbReference>
<keyword evidence="3" id="KW-1185">Reference proteome</keyword>
<dbReference type="PANTHER" id="PTHR32502:SF23">
    <property type="entry name" value="TRANSPORT PROTEIN, PTS SYSTEM"/>
    <property type="match status" value="1"/>
</dbReference>
<dbReference type="KEGG" id="ttm:Tthe_1733"/>
<dbReference type="Pfam" id="PF03613">
    <property type="entry name" value="EIID-AGA"/>
    <property type="match status" value="1"/>
</dbReference>
<keyword evidence="1" id="KW-1133">Transmembrane helix</keyword>
<dbReference type="InterPro" id="IPR050303">
    <property type="entry name" value="GatZ_KbaZ_carbometab"/>
</dbReference>